<dbReference type="CDD" id="cd14014">
    <property type="entry name" value="STKc_PknB_like"/>
    <property type="match status" value="1"/>
</dbReference>
<organism evidence="8 9">
    <name type="scientific">Paraburkholderia tropica</name>
    <dbReference type="NCBI Taxonomy" id="92647"/>
    <lineage>
        <taxon>Bacteria</taxon>
        <taxon>Pseudomonadati</taxon>
        <taxon>Pseudomonadota</taxon>
        <taxon>Betaproteobacteria</taxon>
        <taxon>Burkholderiales</taxon>
        <taxon>Burkholderiaceae</taxon>
        <taxon>Paraburkholderia</taxon>
    </lineage>
</organism>
<dbReference type="SUPFAM" id="SSF55874">
    <property type="entry name" value="ATPase domain of HSP90 chaperone/DNA topoisomerase II/histidine kinase"/>
    <property type="match status" value="1"/>
</dbReference>
<feature type="domain" description="Histidine kinase" evidence="7">
    <location>
        <begin position="1525"/>
        <end position="1740"/>
    </location>
</feature>
<evidence type="ECO:0000313" key="9">
    <source>
        <dbReference type="Proteomes" id="UP000183529"/>
    </source>
</evidence>
<feature type="coiled-coil region" evidence="4">
    <location>
        <begin position="1489"/>
        <end position="1516"/>
    </location>
</feature>
<evidence type="ECO:0000313" key="8">
    <source>
        <dbReference type="EMBL" id="SEK12627.1"/>
    </source>
</evidence>
<dbReference type="InterPro" id="IPR041664">
    <property type="entry name" value="AAA_16"/>
</dbReference>
<evidence type="ECO:0000256" key="5">
    <source>
        <dbReference type="SAM" id="MobiDB-lite"/>
    </source>
</evidence>
<dbReference type="EMBL" id="FNZM01000022">
    <property type="protein sequence ID" value="SEK12627.1"/>
    <property type="molecule type" value="Genomic_DNA"/>
</dbReference>
<keyword evidence="4" id="KW-0175">Coiled coil</keyword>
<dbReference type="SUPFAM" id="SSF52540">
    <property type="entry name" value="P-loop containing nucleoside triphosphate hydrolases"/>
    <property type="match status" value="1"/>
</dbReference>
<dbReference type="Pfam" id="PF00512">
    <property type="entry name" value="HisKA"/>
    <property type="match status" value="1"/>
</dbReference>
<dbReference type="Gene3D" id="1.10.510.10">
    <property type="entry name" value="Transferase(Phosphotransferase) domain 1"/>
    <property type="match status" value="1"/>
</dbReference>
<dbReference type="SUPFAM" id="SSF47384">
    <property type="entry name" value="Homodimeric domain of signal transducing histidine kinase"/>
    <property type="match status" value="1"/>
</dbReference>
<keyword evidence="3" id="KW-0597">Phosphoprotein</keyword>
<dbReference type="Gene3D" id="1.10.287.130">
    <property type="match status" value="1"/>
</dbReference>
<accession>A0AAQ1GLZ3</accession>
<dbReference type="Pfam" id="PF13191">
    <property type="entry name" value="AAA_16"/>
    <property type="match status" value="1"/>
</dbReference>
<evidence type="ECO:0000259" key="7">
    <source>
        <dbReference type="PROSITE" id="PS50109"/>
    </source>
</evidence>
<sequence>MSHADASLQQLADYQVTLLRAGPIALYRGVDREGSRLLFAVAQDEFAQRAQVAQLEHEYALRGRLAAPWAARPLAQLRENGRFALALEDTGGTPLRQRWGAPQKTGRFLRVSMAMAAAVASLHRAGLVHGDLNPDNILLDADERSACLTGFGCAQRADADVAHEALPGWRGAMEYMSPERCARADRAPDGRADLYSLGCLFYEMLTGVLPLTGADRIALAHAHLAKPPIRPSAYALGLPRQVEAIVMKLLAKNPDERYQSATGLLADLARCARTAAGVESAEPSEPVEPANAAANPPANRPADSPAFPLDLHATVAVGRRAGALYGRRAQLDALDATLRRVSDSGGAELVFVSGYSGSGKSALVAQWANATGAAAIAFARGVCEQLDSTLPYGALARALERLIHPILGQDDAGFAATRARLAARLGARASLLYALLPDLKLILGDPAHGDDATFNVDRARYLRTLADLLKGLAQPGRSVVLFLDDLQWADEGTLTVLDHLTRDDELAHVMLIAAYRSNEVGAEHAVARLIGEARGRHQVLAVEPLDRGDVVQLIGDTLGCELDAAHPVIDLIREKTGGNPFFTLQFAAELSSEGLIEFEQKGTLRLRDVDGIRAKLYSDNVADLMLLRFARLGAAARRALQMMACLGAAVKLDDLAAAAGLSTDAALASLHEALHASLIDRDAQVLRFAHDRIREAAYASMSDAARLSTHLDAGRRLAMRLREDAPTDELFVVANQINRGAAHIEDADERARFARLNLLAGERAKAATAYTSALVYFETAAALIDAHADAEIAQWTEFYRADVECLIGTLAPAEARLSTLARKPIGMTLRAELTRLTASLQTAQSRQTQALATGLDFLARLGVRIDERPGDEVVHALHAQLRDALGERPVAQLATLGWVDDPLWRAALDVLADLIPPALFIDVNLLDVILLNMALLSVRHGLSDSAAYGFVCLNLVFAERYGDHRTGYEFAQLAVDIVDRCRQSRYRSRIYMRFGSLVIPWTRPAQDGMPYIEQATKVARESGDLVFDVSGARNVTSVLLLAGRPLDEVLVQAQNGLNVARLSKFFLYSGIFRAQIALIEQVRDGRDGRDMHAVDEEAQRDLELVKSNATSVGFAYWTCRLQASVIGGDLAAALEAEAAAQRAIGASRMFLELIEYRFFGALARAKAYMLAAAPAEAAAHRAALDAHHAQLAGWARVGPANLTGRAALVEAEIARIDGRAGDAERLYNKAIRHAHERRILHVEAIACELAADFHRQQGLATVADAYLRDASHAYAWWGANAKVRALTERGAKPESAAGALAASADYPAQQLDVAAVIKASSALSSEIVLSRLIETLVLVTLEHAGAQRCVLALQHEAPPGDASRETRWQIHAEAATLAELAEVNVVRRAVSSEDLPLTVLRTVMRTGQPLALGDAAGDGAYTRDDYVRRTRVKSLLCMPLLRQGGLVGLLFLENRLSQNAFTDDKIAVLSVLGAQAAIALENARLYHDMVEQNQRIAHTEEALRNAMAELARVTRLTTMGQFVASIAHEISQPVSAIHSSASAGVHWLNREPPAVDEARKLFELVANESQRASDVIHGMRELARNVPPRLTVFDLRGAVSEALLLAGAEVDHHDVEVRNRIASGCFVKGDRIQIQQVALNLIVNAVEAMGGAASPERLLDLSSTIDDDGRARITVADTGPGLDATVAHSLFEPFVTTKATGMGLGLSICRSIVERHGGTLDVEPNTPCGTRFVFSLAAAFGPGDAAPE</sequence>
<dbReference type="InterPro" id="IPR003594">
    <property type="entry name" value="HATPase_dom"/>
</dbReference>
<dbReference type="PROSITE" id="PS50011">
    <property type="entry name" value="PROTEIN_KINASE_DOM"/>
    <property type="match status" value="1"/>
</dbReference>
<feature type="region of interest" description="Disordered" evidence="5">
    <location>
        <begin position="277"/>
        <end position="304"/>
    </location>
</feature>
<reference evidence="8 9" key="1">
    <citation type="submission" date="2016-10" db="EMBL/GenBank/DDBJ databases">
        <authorList>
            <person name="Varghese N."/>
            <person name="Submissions S."/>
        </authorList>
    </citation>
    <scope>NUCLEOTIDE SEQUENCE [LARGE SCALE GENOMIC DNA]</scope>
    <source>
        <strain evidence="8 9">LMG 22274</strain>
    </source>
</reference>
<dbReference type="Gene3D" id="3.30.565.10">
    <property type="entry name" value="Histidine kinase-like ATPase, C-terminal domain"/>
    <property type="match status" value="1"/>
</dbReference>
<dbReference type="EC" id="2.7.13.3" evidence="2"/>
<dbReference type="InterPro" id="IPR029016">
    <property type="entry name" value="GAF-like_dom_sf"/>
</dbReference>
<proteinExistence type="predicted"/>
<dbReference type="InterPro" id="IPR000719">
    <property type="entry name" value="Prot_kinase_dom"/>
</dbReference>
<dbReference type="InterPro" id="IPR003661">
    <property type="entry name" value="HisK_dim/P_dom"/>
</dbReference>
<evidence type="ECO:0000256" key="4">
    <source>
        <dbReference type="SAM" id="Coils"/>
    </source>
</evidence>
<dbReference type="SMART" id="SM00387">
    <property type="entry name" value="HATPase_c"/>
    <property type="match status" value="1"/>
</dbReference>
<dbReference type="PROSITE" id="PS50109">
    <property type="entry name" value="HIS_KIN"/>
    <property type="match status" value="1"/>
</dbReference>
<dbReference type="InterPro" id="IPR053159">
    <property type="entry name" value="Hybrid_Histidine_Kinase"/>
</dbReference>
<dbReference type="CDD" id="cd00082">
    <property type="entry name" value="HisKA"/>
    <property type="match status" value="1"/>
</dbReference>
<dbReference type="SUPFAM" id="SSF56112">
    <property type="entry name" value="Protein kinase-like (PK-like)"/>
    <property type="match status" value="1"/>
</dbReference>
<feature type="domain" description="Protein kinase" evidence="6">
    <location>
        <begin position="1"/>
        <end position="269"/>
    </location>
</feature>
<dbReference type="RefSeq" id="WP_074986934.1">
    <property type="nucleotide sequence ID" value="NZ_CADFGN010000001.1"/>
</dbReference>
<dbReference type="SMART" id="SM00065">
    <property type="entry name" value="GAF"/>
    <property type="match status" value="1"/>
</dbReference>
<dbReference type="GO" id="GO:0000155">
    <property type="term" value="F:phosphorelay sensor kinase activity"/>
    <property type="evidence" value="ECO:0007669"/>
    <property type="project" value="InterPro"/>
</dbReference>
<dbReference type="InterPro" id="IPR011009">
    <property type="entry name" value="Kinase-like_dom_sf"/>
</dbReference>
<dbReference type="InterPro" id="IPR027417">
    <property type="entry name" value="P-loop_NTPase"/>
</dbReference>
<gene>
    <name evidence="8" type="ORF">SAMN05216550_12276</name>
</gene>
<dbReference type="PANTHER" id="PTHR43642:SF1">
    <property type="entry name" value="HYBRID SIGNAL TRANSDUCTION HISTIDINE KINASE G"/>
    <property type="match status" value="1"/>
</dbReference>
<dbReference type="Gene3D" id="3.40.50.300">
    <property type="entry name" value="P-loop containing nucleotide triphosphate hydrolases"/>
    <property type="match status" value="1"/>
</dbReference>
<name>A0AAQ1GLZ3_9BURK</name>
<dbReference type="GO" id="GO:0005524">
    <property type="term" value="F:ATP binding"/>
    <property type="evidence" value="ECO:0007669"/>
    <property type="project" value="InterPro"/>
</dbReference>
<dbReference type="InterPro" id="IPR003018">
    <property type="entry name" value="GAF"/>
</dbReference>
<comment type="caution">
    <text evidence="8">The sequence shown here is derived from an EMBL/GenBank/DDBJ whole genome shotgun (WGS) entry which is preliminary data.</text>
</comment>
<dbReference type="Gene3D" id="3.30.450.40">
    <property type="match status" value="1"/>
</dbReference>
<dbReference type="Pfam" id="PF01590">
    <property type="entry name" value="GAF"/>
    <property type="match status" value="1"/>
</dbReference>
<dbReference type="InterPro" id="IPR036097">
    <property type="entry name" value="HisK_dim/P_sf"/>
</dbReference>
<dbReference type="SUPFAM" id="SSF55781">
    <property type="entry name" value="GAF domain-like"/>
    <property type="match status" value="1"/>
</dbReference>
<evidence type="ECO:0000256" key="1">
    <source>
        <dbReference type="ARBA" id="ARBA00000085"/>
    </source>
</evidence>
<dbReference type="Proteomes" id="UP000183529">
    <property type="component" value="Unassembled WGS sequence"/>
</dbReference>
<comment type="catalytic activity">
    <reaction evidence="1">
        <text>ATP + protein L-histidine = ADP + protein N-phospho-L-histidine.</text>
        <dbReference type="EC" id="2.7.13.3"/>
    </reaction>
</comment>
<feature type="compositionally biased region" description="Low complexity" evidence="5">
    <location>
        <begin position="280"/>
        <end position="304"/>
    </location>
</feature>
<dbReference type="SMART" id="SM00388">
    <property type="entry name" value="HisKA"/>
    <property type="match status" value="1"/>
</dbReference>
<dbReference type="Pfam" id="PF02518">
    <property type="entry name" value="HATPase_c"/>
    <property type="match status" value="1"/>
</dbReference>
<dbReference type="InterPro" id="IPR036890">
    <property type="entry name" value="HATPase_C_sf"/>
</dbReference>
<dbReference type="Pfam" id="PF00069">
    <property type="entry name" value="Pkinase"/>
    <property type="match status" value="1"/>
</dbReference>
<dbReference type="InterPro" id="IPR004358">
    <property type="entry name" value="Sig_transdc_His_kin-like_C"/>
</dbReference>
<evidence type="ECO:0000259" key="6">
    <source>
        <dbReference type="PROSITE" id="PS50011"/>
    </source>
</evidence>
<evidence type="ECO:0000256" key="2">
    <source>
        <dbReference type="ARBA" id="ARBA00012438"/>
    </source>
</evidence>
<dbReference type="PRINTS" id="PR00344">
    <property type="entry name" value="BCTRLSENSOR"/>
</dbReference>
<dbReference type="SMART" id="SM00220">
    <property type="entry name" value="S_TKc"/>
    <property type="match status" value="1"/>
</dbReference>
<dbReference type="PANTHER" id="PTHR43642">
    <property type="entry name" value="HYBRID SIGNAL TRANSDUCTION HISTIDINE KINASE G"/>
    <property type="match status" value="1"/>
</dbReference>
<protein>
    <recommendedName>
        <fullName evidence="2">histidine kinase</fullName>
        <ecNumber evidence="2">2.7.13.3</ecNumber>
    </recommendedName>
</protein>
<evidence type="ECO:0000256" key="3">
    <source>
        <dbReference type="ARBA" id="ARBA00022553"/>
    </source>
</evidence>
<dbReference type="InterPro" id="IPR005467">
    <property type="entry name" value="His_kinase_dom"/>
</dbReference>